<dbReference type="OrthoDB" id="6684185at2"/>
<dbReference type="GO" id="GO:0000976">
    <property type="term" value="F:transcription cis-regulatory region binding"/>
    <property type="evidence" value="ECO:0007669"/>
    <property type="project" value="TreeGrafter"/>
</dbReference>
<evidence type="ECO:0000259" key="3">
    <source>
        <dbReference type="PROSITE" id="PS50977"/>
    </source>
</evidence>
<feature type="domain" description="HTH tetR-type" evidence="3">
    <location>
        <begin position="19"/>
        <end position="79"/>
    </location>
</feature>
<dbReference type="PANTHER" id="PTHR30055">
    <property type="entry name" value="HTH-TYPE TRANSCRIPTIONAL REGULATOR RUTR"/>
    <property type="match status" value="1"/>
</dbReference>
<dbReference type="RefSeq" id="WP_160109962.1">
    <property type="nucleotide sequence ID" value="NZ_FCON02000006.1"/>
</dbReference>
<keyword evidence="5" id="KW-1185">Reference proteome</keyword>
<gene>
    <name evidence="4" type="ORF">AWB68_00850</name>
</gene>
<dbReference type="InterPro" id="IPR036271">
    <property type="entry name" value="Tet_transcr_reg_TetR-rel_C_sf"/>
</dbReference>
<sequence>MVQTGSARPIRLSRAEQQAATRESLLRGAETVFARLGYGGASIELIAAEACYSKGAVFSNFASKEALFLELLRVYMDRDLAELEKIVSLAPAQLFDALSNWLQTMHADAHCPQLVVELQLHARRSPEFAGKYYALQERHTRTLAMILETYFKAHSKAIPIDALDLASCLTALAHGISLQNPVGKPGTSDEAGRIIDELLGVLIQR</sequence>
<dbReference type="InterPro" id="IPR050109">
    <property type="entry name" value="HTH-type_TetR-like_transc_reg"/>
</dbReference>
<dbReference type="GO" id="GO:0003700">
    <property type="term" value="F:DNA-binding transcription factor activity"/>
    <property type="evidence" value="ECO:0007669"/>
    <property type="project" value="TreeGrafter"/>
</dbReference>
<feature type="DNA-binding region" description="H-T-H motif" evidence="2">
    <location>
        <begin position="42"/>
        <end position="61"/>
    </location>
</feature>
<organism evidence="4 5">
    <name type="scientific">Caballeronia choica</name>
    <dbReference type="NCBI Taxonomy" id="326476"/>
    <lineage>
        <taxon>Bacteria</taxon>
        <taxon>Pseudomonadati</taxon>
        <taxon>Pseudomonadota</taxon>
        <taxon>Betaproteobacteria</taxon>
        <taxon>Burkholderiales</taxon>
        <taxon>Burkholderiaceae</taxon>
        <taxon>Caballeronia</taxon>
    </lineage>
</organism>
<keyword evidence="1 2" id="KW-0238">DNA-binding</keyword>
<dbReference type="EMBL" id="FCON02000006">
    <property type="protein sequence ID" value="SAL21817.1"/>
    <property type="molecule type" value="Genomic_DNA"/>
</dbReference>
<dbReference type="InterPro" id="IPR001647">
    <property type="entry name" value="HTH_TetR"/>
</dbReference>
<name>A0A158FQ37_9BURK</name>
<evidence type="ECO:0000313" key="4">
    <source>
        <dbReference type="EMBL" id="SAL21817.1"/>
    </source>
</evidence>
<dbReference type="PRINTS" id="PR00455">
    <property type="entry name" value="HTHTETR"/>
</dbReference>
<accession>A0A158FQ37</accession>
<dbReference type="InterPro" id="IPR009057">
    <property type="entry name" value="Homeodomain-like_sf"/>
</dbReference>
<evidence type="ECO:0000256" key="2">
    <source>
        <dbReference type="PROSITE-ProRule" id="PRU00335"/>
    </source>
</evidence>
<reference evidence="4" key="1">
    <citation type="submission" date="2016-01" db="EMBL/GenBank/DDBJ databases">
        <authorList>
            <person name="Peeters C."/>
        </authorList>
    </citation>
    <scope>NUCLEOTIDE SEQUENCE [LARGE SCALE GENOMIC DNA]</scope>
    <source>
        <strain evidence="4">LMG 22940</strain>
    </source>
</reference>
<evidence type="ECO:0000313" key="5">
    <source>
        <dbReference type="Proteomes" id="UP000054770"/>
    </source>
</evidence>
<dbReference type="Pfam" id="PF00440">
    <property type="entry name" value="TetR_N"/>
    <property type="match status" value="1"/>
</dbReference>
<dbReference type="SUPFAM" id="SSF48498">
    <property type="entry name" value="Tetracyclin repressor-like, C-terminal domain"/>
    <property type="match status" value="1"/>
</dbReference>
<comment type="caution">
    <text evidence="4">The sequence shown here is derived from an EMBL/GenBank/DDBJ whole genome shotgun (WGS) entry which is preliminary data.</text>
</comment>
<dbReference type="SUPFAM" id="SSF46689">
    <property type="entry name" value="Homeodomain-like"/>
    <property type="match status" value="1"/>
</dbReference>
<dbReference type="PANTHER" id="PTHR30055:SF146">
    <property type="entry name" value="HTH-TYPE TRANSCRIPTIONAL DUAL REGULATOR CECR"/>
    <property type="match status" value="1"/>
</dbReference>
<proteinExistence type="predicted"/>
<evidence type="ECO:0000256" key="1">
    <source>
        <dbReference type="ARBA" id="ARBA00023125"/>
    </source>
</evidence>
<dbReference type="Proteomes" id="UP000054770">
    <property type="component" value="Unassembled WGS sequence"/>
</dbReference>
<dbReference type="AlphaFoldDB" id="A0A158FQ37"/>
<dbReference type="PROSITE" id="PS50977">
    <property type="entry name" value="HTH_TETR_2"/>
    <property type="match status" value="1"/>
</dbReference>
<dbReference type="Gene3D" id="1.10.357.10">
    <property type="entry name" value="Tetracycline Repressor, domain 2"/>
    <property type="match status" value="1"/>
</dbReference>
<protein>
    <submittedName>
        <fullName evidence="4">TetR family transcriptional regulator</fullName>
    </submittedName>
</protein>